<gene>
    <name evidence="7" type="ORF">PPYR_10081</name>
</gene>
<dbReference type="Proteomes" id="UP000327044">
    <property type="component" value="Unassembled WGS sequence"/>
</dbReference>
<sequence length="461" mass="51589">MLNRFKSVVIGAVTGLEVNGIHSGPDINQKNHLAPKFPYRRPHFLNLEDDEVQMSADHKLRPIIHPSRQLPYYAGYAECVNAGKSKWNEDQAVYRLGVLTKVATNDILGPKTYNIPYTYYGIFDGHAGVGAALCAANQLHHILHEKLVDAQDDIWLEFTGEHQVKSRDLLIVGALEAAFQEMDQLIAEDRNKYQAAGGCTALVALIILGKLYVANAGDSRAIICNGDEYHPMSIDFTPEIERDRIRRLAEQQPALLGKEFTFREYIKQPNIMDLGKPVMYRDAHMKGWAYKTVEAEDIKKPVITGHGKRSRVMGTIGVTRGFGDHDLIAVYQKLEKIPIKPFLSPHPEVQVHRLDNTQQDEVLVMGTDGLWDVISGTKAAEVVSKALGIFSEKERYVSAATCLVGSARGSLVNEHSWQLKCGKQASVDDVSVFVIPLLCYKNEHQDWKSHYLANPMNCDEN</sequence>
<accession>A0A1Y1N376</accession>
<dbReference type="EMBL" id="VVIM01000007">
    <property type="protein sequence ID" value="KAB0796020.1"/>
    <property type="molecule type" value="Genomic_DNA"/>
</dbReference>
<dbReference type="InParanoid" id="A0A1Y1N376"/>
<comment type="similarity">
    <text evidence="4">Belongs to the PP2C family.</text>
</comment>
<dbReference type="PROSITE" id="PS01032">
    <property type="entry name" value="PPM_1"/>
    <property type="match status" value="1"/>
</dbReference>
<proteinExistence type="inferred from homology"/>
<dbReference type="SMART" id="SM00332">
    <property type="entry name" value="PP2Cc"/>
    <property type="match status" value="1"/>
</dbReference>
<keyword evidence="8" id="KW-1185">Reference proteome</keyword>
<dbReference type="SUPFAM" id="SSF81606">
    <property type="entry name" value="PP2C-like"/>
    <property type="match status" value="1"/>
</dbReference>
<evidence type="ECO:0000259" key="5">
    <source>
        <dbReference type="PROSITE" id="PS51746"/>
    </source>
</evidence>
<dbReference type="CDD" id="cd00143">
    <property type="entry name" value="PP2Cc"/>
    <property type="match status" value="1"/>
</dbReference>
<evidence type="ECO:0000313" key="7">
    <source>
        <dbReference type="EMBL" id="KAB0796020.1"/>
    </source>
</evidence>
<evidence type="ECO:0000256" key="4">
    <source>
        <dbReference type="RuleBase" id="RU003465"/>
    </source>
</evidence>
<feature type="domain" description="PPM-type phosphatase" evidence="5">
    <location>
        <begin position="75"/>
        <end position="437"/>
    </location>
</feature>
<dbReference type="Gene3D" id="3.60.40.10">
    <property type="entry name" value="PPM-type phosphatase domain"/>
    <property type="match status" value="1"/>
</dbReference>
<dbReference type="PANTHER" id="PTHR13832">
    <property type="entry name" value="PROTEIN PHOSPHATASE 2C"/>
    <property type="match status" value="1"/>
</dbReference>
<dbReference type="GO" id="GO:0005739">
    <property type="term" value="C:mitochondrion"/>
    <property type="evidence" value="ECO:0007669"/>
    <property type="project" value="TreeGrafter"/>
</dbReference>
<protein>
    <recommendedName>
        <fullName evidence="5">PPM-type phosphatase domain-containing protein</fullName>
    </recommendedName>
</protein>
<dbReference type="GO" id="GO:0046872">
    <property type="term" value="F:metal ion binding"/>
    <property type="evidence" value="ECO:0007669"/>
    <property type="project" value="UniProtKB-KW"/>
</dbReference>
<evidence type="ECO:0000256" key="3">
    <source>
        <dbReference type="ARBA" id="ARBA00022912"/>
    </source>
</evidence>
<dbReference type="FunCoup" id="A0A1Y1N376">
    <property type="interactions" value="1087"/>
</dbReference>
<reference evidence="7" key="3">
    <citation type="submission" date="2019-08" db="EMBL/GenBank/DDBJ databases">
        <authorList>
            <consortium name="Photinus pyralis genome working group"/>
            <person name="Fallon T.R."/>
            <person name="Sander Lower S.E."/>
            <person name="Weng J.-K."/>
        </authorList>
    </citation>
    <scope>NUCLEOTIDE SEQUENCE</scope>
    <source>
        <strain evidence="7">1611_PpyrPB1</strain>
        <tissue evidence="7">Whole body</tissue>
    </source>
</reference>
<reference evidence="7 8" key="2">
    <citation type="journal article" date="2018" name="Elife">
        <title>Firefly genomes illuminate parallel origins of bioluminescence in beetles.</title>
        <authorList>
            <person name="Fallon T.R."/>
            <person name="Lower S.E."/>
            <person name="Chang C.H."/>
            <person name="Bessho-Uehara M."/>
            <person name="Martin G.J."/>
            <person name="Bewick A.J."/>
            <person name="Behringer M."/>
            <person name="Debat H.J."/>
            <person name="Wong I."/>
            <person name="Day J.C."/>
            <person name="Suvorov A."/>
            <person name="Silva C.J."/>
            <person name="Stanger-Hall K.F."/>
            <person name="Hall D.W."/>
            <person name="Schmitz R.J."/>
            <person name="Nelson D.R."/>
            <person name="Lewis S.M."/>
            <person name="Shigenobu S."/>
            <person name="Bybee S.M."/>
            <person name="Larracuente A.M."/>
            <person name="Oba Y."/>
            <person name="Weng J.K."/>
        </authorList>
    </citation>
    <scope>NUCLEOTIDE SEQUENCE [LARGE SCALE GENOMIC DNA]</scope>
    <source>
        <strain evidence="7">1611_PpyrPB1</strain>
        <tissue evidence="7">Whole body</tissue>
    </source>
</reference>
<keyword evidence="3 4" id="KW-0904">Protein phosphatase</keyword>
<evidence type="ECO:0000256" key="2">
    <source>
        <dbReference type="ARBA" id="ARBA00022801"/>
    </source>
</evidence>
<name>A0A1Y1N376_PHOPY</name>
<dbReference type="Pfam" id="PF00481">
    <property type="entry name" value="PP2C"/>
    <property type="match status" value="2"/>
</dbReference>
<dbReference type="InterPro" id="IPR015655">
    <property type="entry name" value="PP2C"/>
</dbReference>
<dbReference type="InterPro" id="IPR000222">
    <property type="entry name" value="PP2C_BS"/>
</dbReference>
<keyword evidence="1" id="KW-0479">Metal-binding</keyword>
<dbReference type="EMBL" id="GEZM01013707">
    <property type="protein sequence ID" value="JAV92354.1"/>
    <property type="molecule type" value="Transcribed_RNA"/>
</dbReference>
<reference evidence="6" key="1">
    <citation type="journal article" date="2016" name="Sci. Rep.">
        <title>Molecular characterization of firefly nuptial gifts: a multi-omics approach sheds light on postcopulatory sexual selection.</title>
        <authorList>
            <person name="Al-Wathiqui N."/>
            <person name="Fallon T.R."/>
            <person name="South A."/>
            <person name="Weng J.K."/>
            <person name="Lewis S.M."/>
        </authorList>
    </citation>
    <scope>NUCLEOTIDE SEQUENCE</scope>
</reference>
<keyword evidence="2 4" id="KW-0378">Hydrolase</keyword>
<dbReference type="OrthoDB" id="10264738at2759"/>
<dbReference type="InterPro" id="IPR001932">
    <property type="entry name" value="PPM-type_phosphatase-like_dom"/>
</dbReference>
<evidence type="ECO:0000256" key="1">
    <source>
        <dbReference type="ARBA" id="ARBA00022723"/>
    </source>
</evidence>
<dbReference type="InterPro" id="IPR036457">
    <property type="entry name" value="PPM-type-like_dom_sf"/>
</dbReference>
<dbReference type="GO" id="GO:0004741">
    <property type="term" value="F:[pyruvate dehydrogenase (acetyl-transferring)]-phosphatase activity"/>
    <property type="evidence" value="ECO:0007669"/>
    <property type="project" value="TreeGrafter"/>
</dbReference>
<evidence type="ECO:0000313" key="6">
    <source>
        <dbReference type="EMBL" id="JAV92354.1"/>
    </source>
</evidence>
<dbReference type="PROSITE" id="PS51746">
    <property type="entry name" value="PPM_2"/>
    <property type="match status" value="1"/>
</dbReference>
<dbReference type="PANTHER" id="PTHR13832:SF354">
    <property type="entry name" value="GM14138P"/>
    <property type="match status" value="1"/>
</dbReference>
<evidence type="ECO:0000313" key="8">
    <source>
        <dbReference type="Proteomes" id="UP000327044"/>
    </source>
</evidence>
<dbReference type="AlphaFoldDB" id="A0A1Y1N376"/>
<organism evidence="6">
    <name type="scientific">Photinus pyralis</name>
    <name type="common">Common eastern firefly</name>
    <name type="synonym">Lampyris pyralis</name>
    <dbReference type="NCBI Taxonomy" id="7054"/>
    <lineage>
        <taxon>Eukaryota</taxon>
        <taxon>Metazoa</taxon>
        <taxon>Ecdysozoa</taxon>
        <taxon>Arthropoda</taxon>
        <taxon>Hexapoda</taxon>
        <taxon>Insecta</taxon>
        <taxon>Pterygota</taxon>
        <taxon>Neoptera</taxon>
        <taxon>Endopterygota</taxon>
        <taxon>Coleoptera</taxon>
        <taxon>Polyphaga</taxon>
        <taxon>Elateriformia</taxon>
        <taxon>Elateroidea</taxon>
        <taxon>Lampyridae</taxon>
        <taxon>Lampyrinae</taxon>
        <taxon>Photinus</taxon>
    </lineage>
</organism>